<dbReference type="Proteomes" id="UP001278500">
    <property type="component" value="Unassembled WGS sequence"/>
</dbReference>
<evidence type="ECO:0000313" key="2">
    <source>
        <dbReference type="Proteomes" id="UP001278500"/>
    </source>
</evidence>
<dbReference type="AlphaFoldDB" id="A0AAE0J870"/>
<gene>
    <name evidence="1" type="ORF">B0H65DRAFT_551545</name>
</gene>
<proteinExistence type="predicted"/>
<keyword evidence="2" id="KW-1185">Reference proteome</keyword>
<reference evidence="1" key="2">
    <citation type="submission" date="2023-06" db="EMBL/GenBank/DDBJ databases">
        <authorList>
            <consortium name="Lawrence Berkeley National Laboratory"/>
            <person name="Haridas S."/>
            <person name="Hensen N."/>
            <person name="Bonometti L."/>
            <person name="Westerberg I."/>
            <person name="Brannstrom I.O."/>
            <person name="Guillou S."/>
            <person name="Cros-Aarteil S."/>
            <person name="Calhoun S."/>
            <person name="Kuo A."/>
            <person name="Mondo S."/>
            <person name="Pangilinan J."/>
            <person name="Riley R."/>
            <person name="Labutti K."/>
            <person name="Andreopoulos B."/>
            <person name="Lipzen A."/>
            <person name="Chen C."/>
            <person name="Yanf M."/>
            <person name="Daum C."/>
            <person name="Ng V."/>
            <person name="Clum A."/>
            <person name="Steindorff A."/>
            <person name="Ohm R."/>
            <person name="Martin F."/>
            <person name="Silar P."/>
            <person name="Natvig D."/>
            <person name="Lalanne C."/>
            <person name="Gautier V."/>
            <person name="Ament-Velasquez S.L."/>
            <person name="Kruys A."/>
            <person name="Hutchinson M.I."/>
            <person name="Powell A.J."/>
            <person name="Barry K."/>
            <person name="Miller A.N."/>
            <person name="Grigoriev I.V."/>
            <person name="Debuchy R."/>
            <person name="Gladieux P."/>
            <person name="Thoren M.H."/>
            <person name="Johannesson H."/>
        </authorList>
    </citation>
    <scope>NUCLEOTIDE SEQUENCE</scope>
    <source>
        <strain evidence="1">CBS 560.94</strain>
    </source>
</reference>
<sequence length="217" mass="25019">MDVDDMDIVMAEADALPIALPKKAMTIKLPPTPSLNPFNFANHLEDTHTAGFCDRFQSDEDFEAQKAEYLARHNNRGKAEVNLAKYPNCLDDLPTTHEERTEWRRQLFGAIRDLTMVGNQGRRKAGADNSQIENTDVRRCRELDDFQVEMIGYEILKKAEKAHQGQVDIGAWTESQQWGFEQFPSFAARMHWLLRAVRVNKAVPMDYCEPDFLMRWA</sequence>
<reference evidence="1" key="1">
    <citation type="journal article" date="2023" name="Mol. Phylogenet. Evol.">
        <title>Genome-scale phylogeny and comparative genomics of the fungal order Sordariales.</title>
        <authorList>
            <person name="Hensen N."/>
            <person name="Bonometti L."/>
            <person name="Westerberg I."/>
            <person name="Brannstrom I.O."/>
            <person name="Guillou S."/>
            <person name="Cros-Aarteil S."/>
            <person name="Calhoun S."/>
            <person name="Haridas S."/>
            <person name="Kuo A."/>
            <person name="Mondo S."/>
            <person name="Pangilinan J."/>
            <person name="Riley R."/>
            <person name="LaButti K."/>
            <person name="Andreopoulos B."/>
            <person name="Lipzen A."/>
            <person name="Chen C."/>
            <person name="Yan M."/>
            <person name="Daum C."/>
            <person name="Ng V."/>
            <person name="Clum A."/>
            <person name="Steindorff A."/>
            <person name="Ohm R.A."/>
            <person name="Martin F."/>
            <person name="Silar P."/>
            <person name="Natvig D.O."/>
            <person name="Lalanne C."/>
            <person name="Gautier V."/>
            <person name="Ament-Velasquez S.L."/>
            <person name="Kruys A."/>
            <person name="Hutchinson M.I."/>
            <person name="Powell A.J."/>
            <person name="Barry K."/>
            <person name="Miller A.N."/>
            <person name="Grigoriev I.V."/>
            <person name="Debuchy R."/>
            <person name="Gladieux P."/>
            <person name="Hiltunen Thoren M."/>
            <person name="Johannesson H."/>
        </authorList>
    </citation>
    <scope>NUCLEOTIDE SEQUENCE</scope>
    <source>
        <strain evidence="1">CBS 560.94</strain>
    </source>
</reference>
<organism evidence="1 2">
    <name type="scientific">Neurospora tetraspora</name>
    <dbReference type="NCBI Taxonomy" id="94610"/>
    <lineage>
        <taxon>Eukaryota</taxon>
        <taxon>Fungi</taxon>
        <taxon>Dikarya</taxon>
        <taxon>Ascomycota</taxon>
        <taxon>Pezizomycotina</taxon>
        <taxon>Sordariomycetes</taxon>
        <taxon>Sordariomycetidae</taxon>
        <taxon>Sordariales</taxon>
        <taxon>Sordariaceae</taxon>
        <taxon>Neurospora</taxon>
    </lineage>
</organism>
<evidence type="ECO:0000313" key="1">
    <source>
        <dbReference type="EMBL" id="KAK3338770.1"/>
    </source>
</evidence>
<protein>
    <submittedName>
        <fullName evidence="1">Uncharacterized protein</fullName>
    </submittedName>
</protein>
<accession>A0AAE0J870</accession>
<name>A0AAE0J870_9PEZI</name>
<dbReference type="GeneID" id="87866970"/>
<comment type="caution">
    <text evidence="1">The sequence shown here is derived from an EMBL/GenBank/DDBJ whole genome shotgun (WGS) entry which is preliminary data.</text>
</comment>
<dbReference type="RefSeq" id="XP_062678130.1">
    <property type="nucleotide sequence ID" value="XM_062829816.1"/>
</dbReference>
<dbReference type="EMBL" id="JAUEPP010000007">
    <property type="protein sequence ID" value="KAK3338770.1"/>
    <property type="molecule type" value="Genomic_DNA"/>
</dbReference>